<feature type="transmembrane region" description="Helical" evidence="1">
    <location>
        <begin position="72"/>
        <end position="91"/>
    </location>
</feature>
<evidence type="ECO:0000313" key="3">
    <source>
        <dbReference type="Proteomes" id="UP001174908"/>
    </source>
</evidence>
<dbReference type="RefSeq" id="WP_286661717.1">
    <property type="nucleotide sequence ID" value="NZ_JASZYV010000004.1"/>
</dbReference>
<name>A0ABT7NF94_9BURK</name>
<evidence type="ECO:0000256" key="1">
    <source>
        <dbReference type="SAM" id="Phobius"/>
    </source>
</evidence>
<sequence>MSQLWPWVTVAGLGALHGLNPATGWALAAARGVQSQDDAQARRALLPIALGHVASVMLVALAVAMFPAFDDVARLALQLGALMLLVALVLAHLKRGNRRFGVAGPTAGSSALVLWSFFMATMHGAGLMLVPALVPLCLSNSPAREITASGSFVLALAAVGVHMLAMLAMTAAVASGACGAARWCRRRARRAA</sequence>
<feature type="transmembrane region" description="Helical" evidence="1">
    <location>
        <begin position="44"/>
        <end position="66"/>
    </location>
</feature>
<feature type="transmembrane region" description="Helical" evidence="1">
    <location>
        <begin position="154"/>
        <end position="180"/>
    </location>
</feature>
<dbReference type="EMBL" id="JASZYV010000004">
    <property type="protein sequence ID" value="MDM0046596.1"/>
    <property type="molecule type" value="Genomic_DNA"/>
</dbReference>
<keyword evidence="3" id="KW-1185">Reference proteome</keyword>
<proteinExistence type="predicted"/>
<reference evidence="2" key="1">
    <citation type="submission" date="2023-06" db="EMBL/GenBank/DDBJ databases">
        <authorList>
            <person name="Jiang Y."/>
            <person name="Liu Q."/>
        </authorList>
    </citation>
    <scope>NUCLEOTIDE SEQUENCE</scope>
    <source>
        <strain evidence="2">CGMCC 1.12089</strain>
    </source>
</reference>
<keyword evidence="1" id="KW-0472">Membrane</keyword>
<organism evidence="2 3">
    <name type="scientific">Variovorax dokdonensis</name>
    <dbReference type="NCBI Taxonomy" id="344883"/>
    <lineage>
        <taxon>Bacteria</taxon>
        <taxon>Pseudomonadati</taxon>
        <taxon>Pseudomonadota</taxon>
        <taxon>Betaproteobacteria</taxon>
        <taxon>Burkholderiales</taxon>
        <taxon>Comamonadaceae</taxon>
        <taxon>Variovorax</taxon>
    </lineage>
</organism>
<evidence type="ECO:0000313" key="2">
    <source>
        <dbReference type="EMBL" id="MDM0046596.1"/>
    </source>
</evidence>
<keyword evidence="1" id="KW-1133">Transmembrane helix</keyword>
<keyword evidence="1" id="KW-0812">Transmembrane</keyword>
<comment type="caution">
    <text evidence="2">The sequence shown here is derived from an EMBL/GenBank/DDBJ whole genome shotgun (WGS) entry which is preliminary data.</text>
</comment>
<dbReference type="Proteomes" id="UP001174908">
    <property type="component" value="Unassembled WGS sequence"/>
</dbReference>
<protein>
    <submittedName>
        <fullName evidence="2">Uncharacterized protein</fullName>
    </submittedName>
</protein>
<gene>
    <name evidence="2" type="ORF">QTH91_19055</name>
</gene>
<accession>A0ABT7NF94</accession>